<feature type="region of interest" description="Disordered" evidence="4">
    <location>
        <begin position="1"/>
        <end position="20"/>
    </location>
</feature>
<feature type="domain" description="MobA/MobL protein" evidence="5">
    <location>
        <begin position="46"/>
        <end position="224"/>
    </location>
</feature>
<dbReference type="RefSeq" id="WP_181377691.1">
    <property type="nucleotide sequence ID" value="NZ_MG869626.1"/>
</dbReference>
<feature type="coiled-coil region" evidence="3">
    <location>
        <begin position="265"/>
        <end position="303"/>
    </location>
</feature>
<evidence type="ECO:0000313" key="6">
    <source>
        <dbReference type="EMBL" id="AWD72379.1"/>
    </source>
</evidence>
<protein>
    <submittedName>
        <fullName evidence="6">Conjugal transfer MobA/MobL relaxase</fullName>
    </submittedName>
</protein>
<proteinExistence type="inferred from homology"/>
<evidence type="ECO:0000256" key="4">
    <source>
        <dbReference type="SAM" id="MobiDB-lite"/>
    </source>
</evidence>
<organism evidence="6">
    <name type="scientific">Polaromonas sp. W5N</name>
    <dbReference type="NCBI Taxonomy" id="1840315"/>
    <lineage>
        <taxon>Bacteria</taxon>
        <taxon>Pseudomonadati</taxon>
        <taxon>Pseudomonadota</taxon>
        <taxon>Betaproteobacteria</taxon>
        <taxon>Burkholderiales</taxon>
        <taxon>Comamonadaceae</taxon>
        <taxon>Polaromonas</taxon>
    </lineage>
</organism>
<feature type="region of interest" description="Disordered" evidence="4">
    <location>
        <begin position="153"/>
        <end position="173"/>
    </location>
</feature>
<comment type="similarity">
    <text evidence="1">Belongs to the MobA/MobL family.</text>
</comment>
<reference evidence="6" key="1">
    <citation type="submission" date="2018-01" db="EMBL/GenBank/DDBJ databases">
        <title>Plasmids of psychrophilic Polaromonas spp. isolated from Arctic and Antarctic glaciers.</title>
        <authorList>
            <person name="Dziewit L."/>
            <person name="Ciok A."/>
        </authorList>
    </citation>
    <scope>NUCLEOTIDE SEQUENCE</scope>
    <source>
        <plasmid evidence="6">pW5NP1</plasmid>
    </source>
</reference>
<evidence type="ECO:0000256" key="3">
    <source>
        <dbReference type="SAM" id="Coils"/>
    </source>
</evidence>
<evidence type="ECO:0000259" key="5">
    <source>
        <dbReference type="Pfam" id="PF03389"/>
    </source>
</evidence>
<keyword evidence="2" id="KW-0184">Conjugation</keyword>
<dbReference type="Gene3D" id="3.30.930.30">
    <property type="match status" value="1"/>
</dbReference>
<keyword evidence="6" id="KW-0614">Plasmid</keyword>
<geneLocation type="plasmid" evidence="6">
    <name>pW5NP1</name>
</geneLocation>
<evidence type="ECO:0000256" key="2">
    <source>
        <dbReference type="ARBA" id="ARBA00022971"/>
    </source>
</evidence>
<feature type="compositionally biased region" description="Basic and acidic residues" evidence="4">
    <location>
        <begin position="667"/>
        <end position="724"/>
    </location>
</feature>
<sequence length="724" mass="80132">MASYHCTVKAGGKGSAGKHSDYIEREGKYAPELTKGTSKLEDLEHKASGNMPKWAEHEAGIFWRAADEYERANGATYREIEVALPRELNPGQRRALVEDFIAQKIGDRHAYTYAIHIPQAAIEKGDQPHCHLMYSERTLDGIDRDPEQYFKRANTKNPEKGGCKKASGGKTHDERKADLLATRELWAKVQNQHLENAGFDERVSHLSLKAQGIDRQPEKHLGPIDSKNIDAPVLLESRSAERELELARTELSKIDVTAALAAELAAQAQHEAQAAIAKAAAAREAQAQELAAAQAQMRHLQDLLTATLAKQEKEDDTIRAAAFERIGNNVRIAQADHADIEKADRAIGSNVTRASRTSHSNRGVIESSRGHLVEFARVENSNGADLRRAIQGAERRVAERHYGRAVEAVREQFERVGGVVQQVADRFGRVVRAITGGTQAVARQVAKRLALTPERPQQAAQTAVKAIPALAPGKPPEAVFDRALTDADRKLITRLDDLIDRAAKGDQKAMDSLASAFDKLDDAKQAAQSDYGRAKPQQFHWPYAEQAAKAQREEAAKLDVNAAAAERGVTAVPYPPGTIGQWTAEHYSSYETALKKAVNEVGYHARETRPEGFWKKKETAAYDAKTTELQSKVSSWEKEIGWRDGAFKAASKAREPQDAAHVARAKAAHDREQAPTAEKGEPLRARHEAHEREHARLRDKIERLFDKEKQRELAGKERSKGYGR</sequence>
<feature type="region of interest" description="Disordered" evidence="4">
    <location>
        <begin position="651"/>
        <end position="724"/>
    </location>
</feature>
<dbReference type="EMBL" id="MG869626">
    <property type="protein sequence ID" value="AWD72379.1"/>
    <property type="molecule type" value="Genomic_DNA"/>
</dbReference>
<keyword evidence="3" id="KW-0175">Coiled coil</keyword>
<evidence type="ECO:0000256" key="1">
    <source>
        <dbReference type="ARBA" id="ARBA00010873"/>
    </source>
</evidence>
<dbReference type="InterPro" id="IPR005053">
    <property type="entry name" value="MobA_MobL"/>
</dbReference>
<name>A0A2S1FJ37_9BURK</name>
<gene>
    <name evidence="6" type="ORF">pW5NP1_p010</name>
</gene>
<dbReference type="Pfam" id="PF03389">
    <property type="entry name" value="MobA_MobL"/>
    <property type="match status" value="1"/>
</dbReference>
<accession>A0A2S1FJ37</accession>
<dbReference type="AlphaFoldDB" id="A0A2S1FJ37"/>